<sequence>FAATVGHPDWRTLIKTLRYENKGLGEVFVRYLIRQAELRVKPIQAESTIHVHMRKLDGLYRKYKQPKPRKIGLETSCYFSAPLPEYPPTLELEQGLADGEVGRLVRVGCMCRKCLGYTELYNDFLRSSTSWSNSALSSRYQ</sequence>
<keyword evidence="2" id="KW-1185">Reference proteome</keyword>
<comment type="caution">
    <text evidence="1">The sequence shown here is derived from an EMBL/GenBank/DDBJ whole genome shotgun (WGS) entry which is preliminary data.</text>
</comment>
<accession>A0AA39ZSG1</accession>
<dbReference type="Proteomes" id="UP001172102">
    <property type="component" value="Unassembled WGS sequence"/>
</dbReference>
<gene>
    <name evidence="1" type="ORF">B0H67DRAFT_499916</name>
</gene>
<proteinExistence type="predicted"/>
<reference evidence="1" key="1">
    <citation type="submission" date="2023-06" db="EMBL/GenBank/DDBJ databases">
        <title>Genome-scale phylogeny and comparative genomics of the fungal order Sordariales.</title>
        <authorList>
            <consortium name="Lawrence Berkeley National Laboratory"/>
            <person name="Hensen N."/>
            <person name="Bonometti L."/>
            <person name="Westerberg I."/>
            <person name="Brannstrom I.O."/>
            <person name="Guillou S."/>
            <person name="Cros-Aarteil S."/>
            <person name="Calhoun S."/>
            <person name="Haridas S."/>
            <person name="Kuo A."/>
            <person name="Mondo S."/>
            <person name="Pangilinan J."/>
            <person name="Riley R."/>
            <person name="Labutti K."/>
            <person name="Andreopoulos B."/>
            <person name="Lipzen A."/>
            <person name="Chen C."/>
            <person name="Yanf M."/>
            <person name="Daum C."/>
            <person name="Ng V."/>
            <person name="Clum A."/>
            <person name="Steindorff A."/>
            <person name="Ohm R."/>
            <person name="Martin F."/>
            <person name="Silar P."/>
            <person name="Natvig D."/>
            <person name="Lalanne C."/>
            <person name="Gautier V."/>
            <person name="Ament-Velasquez S.L."/>
            <person name="Kruys A."/>
            <person name="Hutchinson M.I."/>
            <person name="Powell A.J."/>
            <person name="Barry K."/>
            <person name="Miller A.N."/>
            <person name="Grigoriev I.V."/>
            <person name="Debuchy R."/>
            <person name="Gladieux P."/>
            <person name="Thoren M.H."/>
            <person name="Johannesson H."/>
        </authorList>
    </citation>
    <scope>NUCLEOTIDE SEQUENCE</scope>
    <source>
        <strain evidence="1">SMH4607-1</strain>
    </source>
</reference>
<evidence type="ECO:0000313" key="2">
    <source>
        <dbReference type="Proteomes" id="UP001172102"/>
    </source>
</evidence>
<dbReference type="AlphaFoldDB" id="A0AA39ZSG1"/>
<feature type="non-terminal residue" evidence="1">
    <location>
        <position position="1"/>
    </location>
</feature>
<protein>
    <submittedName>
        <fullName evidence="1">Uncharacterized protein</fullName>
    </submittedName>
</protein>
<name>A0AA39ZSG1_9PEZI</name>
<evidence type="ECO:0000313" key="1">
    <source>
        <dbReference type="EMBL" id="KAK0702690.1"/>
    </source>
</evidence>
<organism evidence="1 2">
    <name type="scientific">Lasiosphaeris hirsuta</name>
    <dbReference type="NCBI Taxonomy" id="260670"/>
    <lineage>
        <taxon>Eukaryota</taxon>
        <taxon>Fungi</taxon>
        <taxon>Dikarya</taxon>
        <taxon>Ascomycota</taxon>
        <taxon>Pezizomycotina</taxon>
        <taxon>Sordariomycetes</taxon>
        <taxon>Sordariomycetidae</taxon>
        <taxon>Sordariales</taxon>
        <taxon>Lasiosphaeriaceae</taxon>
        <taxon>Lasiosphaeris</taxon>
    </lineage>
</organism>
<dbReference type="EMBL" id="JAUKUA010000008">
    <property type="protein sequence ID" value="KAK0702690.1"/>
    <property type="molecule type" value="Genomic_DNA"/>
</dbReference>